<dbReference type="PROSITE" id="PS00061">
    <property type="entry name" value="ADH_SHORT"/>
    <property type="match status" value="1"/>
</dbReference>
<dbReference type="Proteomes" id="UP000003919">
    <property type="component" value="Chromosome"/>
</dbReference>
<dbReference type="Pfam" id="PF00106">
    <property type="entry name" value="adh_short"/>
    <property type="match status" value="1"/>
</dbReference>
<dbReference type="PANTHER" id="PTHR44196">
    <property type="entry name" value="DEHYDROGENASE/REDUCTASE SDR FAMILY MEMBER 7B"/>
    <property type="match status" value="1"/>
</dbReference>
<dbReference type="AlphaFoldDB" id="A3HRE4"/>
<dbReference type="PANTHER" id="PTHR44196:SF3">
    <property type="entry name" value="SHORT CHAIN DEHYDROGENASE FAMILY PROTEIN"/>
    <property type="match status" value="1"/>
</dbReference>
<comment type="caution">
    <text evidence="3">The sequence shown here is derived from an EMBL/GenBank/DDBJ whole genome shotgun (WGS) entry which is preliminary data.</text>
</comment>
<dbReference type="CDD" id="cd05233">
    <property type="entry name" value="SDR_c"/>
    <property type="match status" value="1"/>
</dbReference>
<evidence type="ECO:0000256" key="2">
    <source>
        <dbReference type="ARBA" id="ARBA00023002"/>
    </source>
</evidence>
<evidence type="ECO:0000256" key="1">
    <source>
        <dbReference type="ARBA" id="ARBA00006484"/>
    </source>
</evidence>
<sequence>MSNVLILGAGSDVGKACAYLFAEKGYSVTLASRKVEEQQRISTDIQIRHEVDCESIYFDALDYSSHAAFYKGLATQPDTVISVFGLLGDQGVAEKDFDHADQIIQSNFTGNVSILGVVANEMKKRKSGTIICVSSVAGERGRKSNYFYGASKAALTAFLSGLRARMLSSGVHVVTVIPGFIKTKMIDGLETPAPLTAQPEDVAKAIFKGQEKKKNVVYVLYSWRWIMMIIRNIPEFIFKKLNL</sequence>
<protein>
    <submittedName>
        <fullName evidence="3">Oxidoreductase, short-chain dehydrogenase/reductase family</fullName>
    </submittedName>
</protein>
<organism evidence="3 4">
    <name type="scientific">Algoriphagus machipongonensis</name>
    <dbReference type="NCBI Taxonomy" id="388413"/>
    <lineage>
        <taxon>Bacteria</taxon>
        <taxon>Pseudomonadati</taxon>
        <taxon>Bacteroidota</taxon>
        <taxon>Cytophagia</taxon>
        <taxon>Cytophagales</taxon>
        <taxon>Cyclobacteriaceae</taxon>
        <taxon>Algoriphagus</taxon>
    </lineage>
</organism>
<keyword evidence="2" id="KW-0560">Oxidoreductase</keyword>
<accession>A3HRE4</accession>
<keyword evidence="4" id="KW-1185">Reference proteome</keyword>
<evidence type="ECO:0000313" key="3">
    <source>
        <dbReference type="EMBL" id="EAZ82412.1"/>
    </source>
</evidence>
<name>A3HRE4_9BACT</name>
<proteinExistence type="inferred from homology"/>
<comment type="similarity">
    <text evidence="1">Belongs to the short-chain dehydrogenases/reductases (SDR) family.</text>
</comment>
<reference evidence="3 4" key="1">
    <citation type="journal article" date="2011" name="J. Bacteriol.">
        <title>Complete genome sequence of Algoriphagus sp. PR1, bacterial prey of a colony-forming choanoflagellate.</title>
        <authorList>
            <person name="Alegado R.A."/>
            <person name="Ferriera S."/>
            <person name="Nusbaum C."/>
            <person name="Young S.K."/>
            <person name="Zeng Q."/>
            <person name="Imamovic A."/>
            <person name="Fairclough S.R."/>
            <person name="King N."/>
        </authorList>
    </citation>
    <scope>NUCLEOTIDE SEQUENCE [LARGE SCALE GENOMIC DNA]</scope>
    <source>
        <strain evidence="3 4">PR1</strain>
    </source>
</reference>
<dbReference type="OrthoDB" id="335726at2"/>
<dbReference type="NCBIfam" id="NF005489">
    <property type="entry name" value="PRK07102.1"/>
    <property type="match status" value="1"/>
</dbReference>
<dbReference type="EMBL" id="AAXU02000001">
    <property type="protein sequence ID" value="EAZ82412.1"/>
    <property type="molecule type" value="Genomic_DNA"/>
</dbReference>
<dbReference type="SUPFAM" id="SSF51735">
    <property type="entry name" value="NAD(P)-binding Rossmann-fold domains"/>
    <property type="match status" value="1"/>
</dbReference>
<dbReference type="eggNOG" id="COG0300">
    <property type="taxonomic scope" value="Bacteria"/>
</dbReference>
<dbReference type="STRING" id="388413.ALPR1_09365"/>
<dbReference type="Gene3D" id="3.40.50.720">
    <property type="entry name" value="NAD(P)-binding Rossmann-like Domain"/>
    <property type="match status" value="1"/>
</dbReference>
<dbReference type="GO" id="GO:0016491">
    <property type="term" value="F:oxidoreductase activity"/>
    <property type="evidence" value="ECO:0007669"/>
    <property type="project" value="UniProtKB-KW"/>
</dbReference>
<dbReference type="InterPro" id="IPR036291">
    <property type="entry name" value="NAD(P)-bd_dom_sf"/>
</dbReference>
<dbReference type="EMBL" id="CM001023">
    <property type="protein sequence ID" value="EAZ82412.1"/>
    <property type="molecule type" value="Genomic_DNA"/>
</dbReference>
<gene>
    <name evidence="3" type="ORF">ALPR1_09365</name>
</gene>
<dbReference type="PRINTS" id="PR00081">
    <property type="entry name" value="GDHRDH"/>
</dbReference>
<dbReference type="InterPro" id="IPR002347">
    <property type="entry name" value="SDR_fam"/>
</dbReference>
<dbReference type="GO" id="GO:0016020">
    <property type="term" value="C:membrane"/>
    <property type="evidence" value="ECO:0007669"/>
    <property type="project" value="TreeGrafter"/>
</dbReference>
<dbReference type="HOGENOM" id="CLU_010194_2_1_10"/>
<dbReference type="RefSeq" id="WP_008200076.1">
    <property type="nucleotide sequence ID" value="NZ_CM001023.1"/>
</dbReference>
<dbReference type="InterPro" id="IPR020904">
    <property type="entry name" value="Sc_DH/Rdtase_CS"/>
</dbReference>
<evidence type="ECO:0000313" key="4">
    <source>
        <dbReference type="Proteomes" id="UP000003919"/>
    </source>
</evidence>